<evidence type="ECO:0000256" key="1">
    <source>
        <dbReference type="ARBA" id="ARBA00004370"/>
    </source>
</evidence>
<dbReference type="InterPro" id="IPR059000">
    <property type="entry name" value="ATPase_P-type_domA"/>
</dbReference>
<dbReference type="InterPro" id="IPR023299">
    <property type="entry name" value="ATPase_P-typ_cyto_dom_N"/>
</dbReference>
<name>A0A7W7Y3P1_9BACT</name>
<dbReference type="SUPFAM" id="SSF56784">
    <property type="entry name" value="HAD-like"/>
    <property type="match status" value="1"/>
</dbReference>
<dbReference type="InterPro" id="IPR023214">
    <property type="entry name" value="HAD_sf"/>
</dbReference>
<dbReference type="InterPro" id="IPR036412">
    <property type="entry name" value="HAD-like_sf"/>
</dbReference>
<dbReference type="GO" id="GO:0005886">
    <property type="term" value="C:plasma membrane"/>
    <property type="evidence" value="ECO:0007669"/>
    <property type="project" value="UniProtKB-SubCell"/>
</dbReference>
<dbReference type="InterPro" id="IPR051014">
    <property type="entry name" value="Cation_Transport_ATPase_IB"/>
</dbReference>
<dbReference type="PANTHER" id="PTHR48085">
    <property type="entry name" value="CADMIUM/ZINC-TRANSPORTING ATPASE HMA2-RELATED"/>
    <property type="match status" value="1"/>
</dbReference>
<evidence type="ECO:0000256" key="3">
    <source>
        <dbReference type="ARBA" id="ARBA00022692"/>
    </source>
</evidence>
<dbReference type="Pfam" id="PF00702">
    <property type="entry name" value="Hydrolase"/>
    <property type="match status" value="1"/>
</dbReference>
<dbReference type="Gene3D" id="3.40.50.1000">
    <property type="entry name" value="HAD superfamily/HAD-like"/>
    <property type="match status" value="1"/>
</dbReference>
<dbReference type="RefSeq" id="WP_183730374.1">
    <property type="nucleotide sequence ID" value="NZ_JACHID010000004.1"/>
</dbReference>
<dbReference type="SFLD" id="SFLDF00027">
    <property type="entry name" value="p-type_atpase"/>
    <property type="match status" value="1"/>
</dbReference>
<dbReference type="PROSITE" id="PS00154">
    <property type="entry name" value="ATPASE_E1_E2"/>
    <property type="match status" value="1"/>
</dbReference>
<keyword evidence="5" id="KW-1133">Transmembrane helix</keyword>
<keyword evidence="12" id="KW-1185">Reference proteome</keyword>
<evidence type="ECO:0000256" key="2">
    <source>
        <dbReference type="ARBA" id="ARBA00006024"/>
    </source>
</evidence>
<dbReference type="InterPro" id="IPR044492">
    <property type="entry name" value="P_typ_ATPase_HD_dom"/>
</dbReference>
<dbReference type="GO" id="GO:0005524">
    <property type="term" value="F:ATP binding"/>
    <property type="evidence" value="ECO:0007669"/>
    <property type="project" value="UniProtKB-UniRule"/>
</dbReference>
<dbReference type="Gene3D" id="2.70.150.10">
    <property type="entry name" value="Calcium-transporting ATPase, cytoplasmic transduction domain A"/>
    <property type="match status" value="1"/>
</dbReference>
<dbReference type="EC" id="7.2.2.12" evidence="7"/>
<evidence type="ECO:0000259" key="10">
    <source>
        <dbReference type="Pfam" id="PF00122"/>
    </source>
</evidence>
<evidence type="ECO:0000313" key="12">
    <source>
        <dbReference type="Proteomes" id="UP000528322"/>
    </source>
</evidence>
<evidence type="ECO:0000256" key="6">
    <source>
        <dbReference type="ARBA" id="ARBA00023136"/>
    </source>
</evidence>
<keyword evidence="9" id="KW-1003">Cell membrane</keyword>
<feature type="domain" description="P-type ATPase A" evidence="10">
    <location>
        <begin position="195"/>
        <end position="292"/>
    </location>
</feature>
<dbReference type="EMBL" id="JACHID010000004">
    <property type="protein sequence ID" value="MBB5021521.1"/>
    <property type="molecule type" value="Genomic_DNA"/>
</dbReference>
<keyword evidence="9" id="KW-0547">Nucleotide-binding</keyword>
<evidence type="ECO:0000256" key="4">
    <source>
        <dbReference type="ARBA" id="ARBA00022967"/>
    </source>
</evidence>
<dbReference type="InterPro" id="IPR018303">
    <property type="entry name" value="ATPase_P-typ_P_site"/>
</dbReference>
<dbReference type="InterPro" id="IPR008250">
    <property type="entry name" value="ATPase_P-typ_transduc_dom_A_sf"/>
</dbReference>
<dbReference type="PRINTS" id="PR00119">
    <property type="entry name" value="CATATPASE"/>
</dbReference>
<dbReference type="Gene3D" id="3.40.1110.10">
    <property type="entry name" value="Calcium-transporting ATPase, cytoplasmic domain N"/>
    <property type="match status" value="1"/>
</dbReference>
<dbReference type="PRINTS" id="PR00120">
    <property type="entry name" value="HATPASE"/>
</dbReference>
<accession>A0A7W7Y3P1</accession>
<keyword evidence="4" id="KW-1278">Translocase</keyword>
<proteinExistence type="inferred from homology"/>
<dbReference type="GO" id="GO:0016463">
    <property type="term" value="F:P-type zinc transporter activity"/>
    <property type="evidence" value="ECO:0007669"/>
    <property type="project" value="UniProtKB-EC"/>
</dbReference>
<dbReference type="Proteomes" id="UP000528322">
    <property type="component" value="Unassembled WGS sequence"/>
</dbReference>
<dbReference type="SFLD" id="SFLDG00002">
    <property type="entry name" value="C1.7:_P-type_atpase_like"/>
    <property type="match status" value="1"/>
</dbReference>
<keyword evidence="6" id="KW-0472">Membrane</keyword>
<evidence type="ECO:0000256" key="7">
    <source>
        <dbReference type="ARBA" id="ARBA00039097"/>
    </source>
</evidence>
<comment type="caution">
    <text evidence="11">The sequence shown here is derived from an EMBL/GenBank/DDBJ whole genome shotgun (WGS) entry which is preliminary data.</text>
</comment>
<dbReference type="SUPFAM" id="SSF81653">
    <property type="entry name" value="Calcium ATPase, transduction domain A"/>
    <property type="match status" value="1"/>
</dbReference>
<protein>
    <recommendedName>
        <fullName evidence="7">P-type Zn(2+) transporter</fullName>
        <ecNumber evidence="7">7.2.2.12</ecNumber>
    </recommendedName>
</protein>
<sequence length="710" mass="77615">MPLFTALTVVHLTRSRMRLRYRTGTSFDKHSLKRLLELRSGVDRVELGGMNRSIRVWFDPDVHSVHTIMCLLEGMRADAFVALERNRHELENSQVHSVFRGVLAFALTPMLPPPLRGLLTLLACGPAIGQGLRHLFAGKITSETMEGAAILISIGRRDYAAAYMANLLIALAEYIGQRIDRQSDELLLSLVQPEAEQVWVRRQDQDVLVQADQVTKGTIVIAQAGETVAVDGTVLEGQASVNEVSMTGEALPVSKSRGDRLISGTTVEEGRVLVYAEQVGQERVSFRIASYVESSLQSKSHAQLNAARLADRLVPFSLGLAGSTYLLSRDLAKVAAVLQADYSCALKLATPVAFKSSMYKAGAHQILVKSASALEKLATADVFIFDKTGTLTSGDLEVMYTLSMDPGWTSEQILLLAASIEEHYFHPIAQAVVKAAQQNGASRQHFHHSEVEFIVAHGVMAYVEGKKVVIGSRHFLEDDEGITFPDLKSCIRCHYGESLTPLYIGYDGKLLGIICLRDELRPESHQLLEALRKNGMQKAVMLTGDRREKAIEIAESLGFDECHYELHPEHKAAIVEEYRSQGKTCAFIGDGINDAPALSLADVGIAMQKGADIARISADIALLHDDILLVSDIHAMARHTMKRVSTNYGLTIGLNSVIMLLAVIGRISPITTAVLHNGTTIGILMNAALGARTPRRIINTTPAQVHHETS</sequence>
<dbReference type="GO" id="GO:0016887">
    <property type="term" value="F:ATP hydrolysis activity"/>
    <property type="evidence" value="ECO:0007669"/>
    <property type="project" value="InterPro"/>
</dbReference>
<dbReference type="NCBIfam" id="TIGR01525">
    <property type="entry name" value="ATPase-IB_hvy"/>
    <property type="match status" value="1"/>
</dbReference>
<evidence type="ECO:0000256" key="9">
    <source>
        <dbReference type="RuleBase" id="RU362081"/>
    </source>
</evidence>
<evidence type="ECO:0000256" key="5">
    <source>
        <dbReference type="ARBA" id="ARBA00022989"/>
    </source>
</evidence>
<keyword evidence="9" id="KW-0067">ATP-binding</keyword>
<evidence type="ECO:0000256" key="8">
    <source>
        <dbReference type="ARBA" id="ARBA00047308"/>
    </source>
</evidence>
<dbReference type="Pfam" id="PF00122">
    <property type="entry name" value="E1-E2_ATPase"/>
    <property type="match status" value="1"/>
</dbReference>
<dbReference type="AlphaFoldDB" id="A0A7W7Y3P1"/>
<dbReference type="SFLD" id="SFLDS00003">
    <property type="entry name" value="Haloacid_Dehalogenase"/>
    <property type="match status" value="1"/>
</dbReference>
<comment type="catalytic activity">
    <reaction evidence="8">
        <text>Zn(2+)(in) + ATP + H2O = Zn(2+)(out) + ADP + phosphate + H(+)</text>
        <dbReference type="Rhea" id="RHEA:20621"/>
        <dbReference type="ChEBI" id="CHEBI:15377"/>
        <dbReference type="ChEBI" id="CHEBI:15378"/>
        <dbReference type="ChEBI" id="CHEBI:29105"/>
        <dbReference type="ChEBI" id="CHEBI:30616"/>
        <dbReference type="ChEBI" id="CHEBI:43474"/>
        <dbReference type="ChEBI" id="CHEBI:456216"/>
        <dbReference type="EC" id="7.2.2.12"/>
    </reaction>
</comment>
<dbReference type="PROSITE" id="PS01229">
    <property type="entry name" value="COF_2"/>
    <property type="match status" value="1"/>
</dbReference>
<dbReference type="GO" id="GO:0046872">
    <property type="term" value="F:metal ion binding"/>
    <property type="evidence" value="ECO:0007669"/>
    <property type="project" value="UniProtKB-KW"/>
</dbReference>
<dbReference type="PANTHER" id="PTHR48085:SF5">
    <property type="entry name" value="CADMIUM_ZINC-TRANSPORTING ATPASE HMA4-RELATED"/>
    <property type="match status" value="1"/>
</dbReference>
<comment type="subcellular location">
    <subcellularLocation>
        <location evidence="9">Cell membrane</location>
    </subcellularLocation>
    <subcellularLocation>
        <location evidence="1">Membrane</location>
    </subcellularLocation>
</comment>
<dbReference type="NCBIfam" id="TIGR01494">
    <property type="entry name" value="ATPase_P-type"/>
    <property type="match status" value="1"/>
</dbReference>
<keyword evidence="9" id="KW-0479">Metal-binding</keyword>
<gene>
    <name evidence="11" type="ORF">HNR37_000833</name>
</gene>
<dbReference type="InterPro" id="IPR027256">
    <property type="entry name" value="P-typ_ATPase_IB"/>
</dbReference>
<organism evidence="11 12">
    <name type="scientific">Desulfurispira natronophila</name>
    <dbReference type="NCBI Taxonomy" id="682562"/>
    <lineage>
        <taxon>Bacteria</taxon>
        <taxon>Pseudomonadati</taxon>
        <taxon>Chrysiogenota</taxon>
        <taxon>Chrysiogenia</taxon>
        <taxon>Chrysiogenales</taxon>
        <taxon>Chrysiogenaceae</taxon>
        <taxon>Desulfurispira</taxon>
    </lineage>
</organism>
<keyword evidence="3" id="KW-0812">Transmembrane</keyword>
<reference evidence="11 12" key="1">
    <citation type="submission" date="2020-08" db="EMBL/GenBank/DDBJ databases">
        <title>Genomic Encyclopedia of Type Strains, Phase IV (KMG-IV): sequencing the most valuable type-strain genomes for metagenomic binning, comparative biology and taxonomic classification.</title>
        <authorList>
            <person name="Goeker M."/>
        </authorList>
    </citation>
    <scope>NUCLEOTIDE SEQUENCE [LARGE SCALE GENOMIC DNA]</scope>
    <source>
        <strain evidence="11 12">DSM 22071</strain>
    </source>
</reference>
<dbReference type="InterPro" id="IPR001757">
    <property type="entry name" value="P_typ_ATPase"/>
</dbReference>
<dbReference type="GO" id="GO:0015086">
    <property type="term" value="F:cadmium ion transmembrane transporter activity"/>
    <property type="evidence" value="ECO:0007669"/>
    <property type="project" value="TreeGrafter"/>
</dbReference>
<comment type="similarity">
    <text evidence="2 9">Belongs to the cation transport ATPase (P-type) (TC 3.A.3) family. Type IB subfamily.</text>
</comment>
<evidence type="ECO:0000313" key="11">
    <source>
        <dbReference type="EMBL" id="MBB5021521.1"/>
    </source>
</evidence>